<proteinExistence type="predicted"/>
<keyword evidence="2" id="KW-1185">Reference proteome</keyword>
<reference evidence="1 2" key="1">
    <citation type="submission" date="2024-01" db="EMBL/GenBank/DDBJ databases">
        <title>Genome assemblies of Stephania.</title>
        <authorList>
            <person name="Yang L."/>
        </authorList>
    </citation>
    <scope>NUCLEOTIDE SEQUENCE [LARGE SCALE GENOMIC DNA]</scope>
    <source>
        <strain evidence="1">YNDBR</strain>
        <tissue evidence="1">Leaf</tissue>
    </source>
</reference>
<name>A0AAP0L3X1_9MAGN</name>
<evidence type="ECO:0000313" key="2">
    <source>
        <dbReference type="Proteomes" id="UP001420932"/>
    </source>
</evidence>
<organism evidence="1 2">
    <name type="scientific">Stephania yunnanensis</name>
    <dbReference type="NCBI Taxonomy" id="152371"/>
    <lineage>
        <taxon>Eukaryota</taxon>
        <taxon>Viridiplantae</taxon>
        <taxon>Streptophyta</taxon>
        <taxon>Embryophyta</taxon>
        <taxon>Tracheophyta</taxon>
        <taxon>Spermatophyta</taxon>
        <taxon>Magnoliopsida</taxon>
        <taxon>Ranunculales</taxon>
        <taxon>Menispermaceae</taxon>
        <taxon>Menispermoideae</taxon>
        <taxon>Cissampelideae</taxon>
        <taxon>Stephania</taxon>
    </lineage>
</organism>
<evidence type="ECO:0000313" key="1">
    <source>
        <dbReference type="EMBL" id="KAK9163896.1"/>
    </source>
</evidence>
<dbReference type="Proteomes" id="UP001420932">
    <property type="component" value="Unassembled WGS sequence"/>
</dbReference>
<protein>
    <submittedName>
        <fullName evidence="1">Uncharacterized protein</fullName>
    </submittedName>
</protein>
<sequence>MSDRQIHILQILLPKVSDQCRVPSSFAEAHQRILRQIVSCNPFDEMRSRSFVSFGCL</sequence>
<comment type="caution">
    <text evidence="1">The sequence shown here is derived from an EMBL/GenBank/DDBJ whole genome shotgun (WGS) entry which is preliminary data.</text>
</comment>
<gene>
    <name evidence="1" type="ORF">Syun_004798</name>
</gene>
<accession>A0AAP0L3X1</accession>
<dbReference type="AlphaFoldDB" id="A0AAP0L3X1"/>
<dbReference type="EMBL" id="JBBNAF010000002">
    <property type="protein sequence ID" value="KAK9163896.1"/>
    <property type="molecule type" value="Genomic_DNA"/>
</dbReference>